<keyword evidence="1" id="KW-0732">Signal</keyword>
<feature type="signal peptide" evidence="1">
    <location>
        <begin position="1"/>
        <end position="23"/>
    </location>
</feature>
<dbReference type="EMBL" id="FXYF01000031">
    <property type="protein sequence ID" value="SMX50870.1"/>
    <property type="molecule type" value="Genomic_DNA"/>
</dbReference>
<evidence type="ECO:0000313" key="2">
    <source>
        <dbReference type="EMBL" id="SMX50870.1"/>
    </source>
</evidence>
<organism evidence="2 3">
    <name type="scientific">Maliponia aquimaris</name>
    <dbReference type="NCBI Taxonomy" id="1673631"/>
    <lineage>
        <taxon>Bacteria</taxon>
        <taxon>Pseudomonadati</taxon>
        <taxon>Pseudomonadota</taxon>
        <taxon>Alphaproteobacteria</taxon>
        <taxon>Rhodobacterales</taxon>
        <taxon>Paracoccaceae</taxon>
        <taxon>Maliponia</taxon>
    </lineage>
</organism>
<evidence type="ECO:0000313" key="3">
    <source>
        <dbReference type="Proteomes" id="UP000207598"/>
    </source>
</evidence>
<sequence>MGRFKGMIAALGIAVAGAGPVVAQDSPVVVELFTSQGCSSCPPADALLAELGDREDVIALALHVDYWDYIGWKDVFAQHAFTKRQKAYARTGGWKMIYTPQMVVNGVDDVVGSRSMKLADLIQKHADRPRTVDLRVARAGDHLTIRAEALGQVRPCDIHVVVYMPRKEVEITRGENAGRTLTYTNVATNWTVAGRWDGKGVYEGRVRLDGALPVIVLVQDPDNGHIEAAARLR</sequence>
<reference evidence="2 3" key="1">
    <citation type="submission" date="2017-05" db="EMBL/GenBank/DDBJ databases">
        <authorList>
            <person name="Song R."/>
            <person name="Chenine A.L."/>
            <person name="Ruprecht R.M."/>
        </authorList>
    </citation>
    <scope>NUCLEOTIDE SEQUENCE [LARGE SCALE GENOMIC DNA]</scope>
    <source>
        <strain evidence="2 3">CECT 8898</strain>
    </source>
</reference>
<dbReference type="SUPFAM" id="SSF52833">
    <property type="entry name" value="Thioredoxin-like"/>
    <property type="match status" value="1"/>
</dbReference>
<feature type="chain" id="PRO_5012466779" description="DUF1223 domain-containing protein" evidence="1">
    <location>
        <begin position="24"/>
        <end position="233"/>
    </location>
</feature>
<dbReference type="Proteomes" id="UP000207598">
    <property type="component" value="Unassembled WGS sequence"/>
</dbReference>
<protein>
    <recommendedName>
        <fullName evidence="4">DUF1223 domain-containing protein</fullName>
    </recommendedName>
</protein>
<accession>A0A238L7Q6</accession>
<gene>
    <name evidence="2" type="ORF">MAA8898_05072</name>
</gene>
<dbReference type="Pfam" id="PF06764">
    <property type="entry name" value="DUF1223"/>
    <property type="match status" value="1"/>
</dbReference>
<name>A0A238L7Q6_9RHOB</name>
<dbReference type="OrthoDB" id="9808254at2"/>
<dbReference type="PANTHER" id="PTHR36057">
    <property type="match status" value="1"/>
</dbReference>
<dbReference type="RefSeq" id="WP_094023778.1">
    <property type="nucleotide sequence ID" value="NZ_FXYF01000031.1"/>
</dbReference>
<evidence type="ECO:0008006" key="4">
    <source>
        <dbReference type="Google" id="ProtNLM"/>
    </source>
</evidence>
<proteinExistence type="predicted"/>
<dbReference type="InterPro" id="IPR036249">
    <property type="entry name" value="Thioredoxin-like_sf"/>
</dbReference>
<keyword evidence="3" id="KW-1185">Reference proteome</keyword>
<dbReference type="PANTHER" id="PTHR36057:SF1">
    <property type="entry name" value="LIPOPROTEIN LIPID ATTACHMENT SITE-LIKE PROTEIN, PUTATIVE (DUF1223)-RELATED"/>
    <property type="match status" value="1"/>
</dbReference>
<dbReference type="AlphaFoldDB" id="A0A238L7Q6"/>
<dbReference type="InterPro" id="IPR010634">
    <property type="entry name" value="DUF1223"/>
</dbReference>
<evidence type="ECO:0000256" key="1">
    <source>
        <dbReference type="SAM" id="SignalP"/>
    </source>
</evidence>